<organism evidence="7 9">
    <name type="scientific">Limnoraphis robusta CS-951</name>
    <dbReference type="NCBI Taxonomy" id="1637645"/>
    <lineage>
        <taxon>Bacteria</taxon>
        <taxon>Bacillati</taxon>
        <taxon>Cyanobacteriota</taxon>
        <taxon>Cyanophyceae</taxon>
        <taxon>Oscillatoriophycideae</taxon>
        <taxon>Oscillatoriales</taxon>
        <taxon>Sirenicapillariaceae</taxon>
        <taxon>Limnoraphis</taxon>
    </lineage>
</organism>
<evidence type="ECO:0000259" key="5">
    <source>
        <dbReference type="Pfam" id="PF01385"/>
    </source>
</evidence>
<name>A0A0F5YAL4_9CYAN</name>
<dbReference type="Pfam" id="PF01385">
    <property type="entry name" value="OrfB_IS605"/>
    <property type="match status" value="1"/>
</dbReference>
<keyword evidence="3" id="KW-0238">DNA-binding</keyword>
<dbReference type="RefSeq" id="WP_046281024.1">
    <property type="nucleotide sequence ID" value="NZ_LATL02000053.1"/>
</dbReference>
<sequence length="412" mass="47515">MKLVERHFIAKNHPLWSEIDQKAFLSKNLFNLANYHYRQHFFQHHQKLNFNQLYHRLSQTPDYKALPTKVSKQIIRRLDSAWTSYFQAVKVRQKHPENFLGQPKIPGYKHKTKGRNILPYPHSAISKKALKTGICHLSMSEIKIPTSQKEIIEARIVPKSSCYVIEIVYEKAEETTHHQEIAGIDLGVNNLMAVTTNQTGVRPLLIKGRPLKAINTFYNKQRSCLQSQLKIKENQNQSQRLKKLTHKRNCRVENYLHTASRRVIDWCQQYQIGILVIGHNAAWKQSINLGKRNNQQFLNIPHYRLIEMLTYKAQLKGIKVVITEESYTSQSSALDGDSLPAYGDKKTMFQGHRIARGLYKTAQGRLLNADVNGSFNIMRKVIPDVLDQGIKGLPFNPVVLEPLRMTGLSAFE</sequence>
<comment type="similarity">
    <text evidence="1">In the C-terminal section; belongs to the transposase 35 family.</text>
</comment>
<evidence type="ECO:0000259" key="6">
    <source>
        <dbReference type="Pfam" id="PF07282"/>
    </source>
</evidence>
<dbReference type="EMBL" id="LATL02000128">
    <property type="protein sequence ID" value="KKD35768.1"/>
    <property type="molecule type" value="Genomic_DNA"/>
</dbReference>
<dbReference type="PATRIC" id="fig|1637645.4.peg.2623"/>
<accession>A0A0F5YAL4</accession>
<proteinExistence type="inferred from homology"/>
<keyword evidence="4" id="KW-0233">DNA recombination</keyword>
<dbReference type="OrthoDB" id="442799at2"/>
<feature type="domain" description="Probable transposase IS891/IS1136/IS1341" evidence="5">
    <location>
        <begin position="169"/>
        <end position="281"/>
    </location>
</feature>
<dbReference type="GO" id="GO:0006310">
    <property type="term" value="P:DNA recombination"/>
    <property type="evidence" value="ECO:0007669"/>
    <property type="project" value="UniProtKB-KW"/>
</dbReference>
<reference evidence="7 9" key="1">
    <citation type="submission" date="2015-06" db="EMBL/GenBank/DDBJ databases">
        <title>Draft genome assembly of filamentous brackish cyanobacterium Limnoraphis robusta strain CS-951.</title>
        <authorList>
            <person name="Willis A."/>
            <person name="Parks M."/>
            <person name="Burford M.A."/>
        </authorList>
    </citation>
    <scope>NUCLEOTIDE SEQUENCE [LARGE SCALE GENOMIC DNA]</scope>
    <source>
        <strain evidence="7 9">CS-951</strain>
    </source>
</reference>
<dbReference type="Proteomes" id="UP000033607">
    <property type="component" value="Unassembled WGS sequence"/>
</dbReference>
<protein>
    <submittedName>
        <fullName evidence="7">Transposase</fullName>
    </submittedName>
</protein>
<dbReference type="AlphaFoldDB" id="A0A0F5YAL4"/>
<comment type="caution">
    <text evidence="7">The sequence shown here is derived from an EMBL/GenBank/DDBJ whole genome shotgun (WGS) entry which is preliminary data.</text>
</comment>
<evidence type="ECO:0000256" key="3">
    <source>
        <dbReference type="ARBA" id="ARBA00023125"/>
    </source>
</evidence>
<keyword evidence="2" id="KW-0815">Transposition</keyword>
<dbReference type="GO" id="GO:0032196">
    <property type="term" value="P:transposition"/>
    <property type="evidence" value="ECO:0007669"/>
    <property type="project" value="UniProtKB-KW"/>
</dbReference>
<dbReference type="NCBIfam" id="TIGR01766">
    <property type="entry name" value="IS200/IS605 family accessory protein TnpB-like domain"/>
    <property type="match status" value="1"/>
</dbReference>
<dbReference type="GO" id="GO:0003677">
    <property type="term" value="F:DNA binding"/>
    <property type="evidence" value="ECO:0007669"/>
    <property type="project" value="UniProtKB-KW"/>
</dbReference>
<dbReference type="EMBL" id="LATL02000053">
    <property type="protein sequence ID" value="KMW70839.1"/>
    <property type="molecule type" value="Genomic_DNA"/>
</dbReference>
<dbReference type="NCBIfam" id="NF040570">
    <property type="entry name" value="guided_TnpB"/>
    <property type="match status" value="1"/>
</dbReference>
<evidence type="ECO:0000313" key="7">
    <source>
        <dbReference type="EMBL" id="KKD35768.1"/>
    </source>
</evidence>
<evidence type="ECO:0000256" key="4">
    <source>
        <dbReference type="ARBA" id="ARBA00023172"/>
    </source>
</evidence>
<evidence type="ECO:0000256" key="2">
    <source>
        <dbReference type="ARBA" id="ARBA00022578"/>
    </source>
</evidence>
<dbReference type="InterPro" id="IPR001959">
    <property type="entry name" value="Transposase"/>
</dbReference>
<gene>
    <name evidence="7" type="ORF">WN50_23470</name>
    <name evidence="8" type="ORF">WN50_32320</name>
</gene>
<evidence type="ECO:0000313" key="9">
    <source>
        <dbReference type="Proteomes" id="UP000033607"/>
    </source>
</evidence>
<dbReference type="InterPro" id="IPR010095">
    <property type="entry name" value="Cas12f1-like_TNB"/>
</dbReference>
<evidence type="ECO:0000313" key="8">
    <source>
        <dbReference type="EMBL" id="KMW70839.1"/>
    </source>
</evidence>
<evidence type="ECO:0000256" key="1">
    <source>
        <dbReference type="ARBA" id="ARBA00008761"/>
    </source>
</evidence>
<dbReference type="Pfam" id="PF07282">
    <property type="entry name" value="Cas12f1-like_TNB"/>
    <property type="match status" value="1"/>
</dbReference>
<feature type="domain" description="Cas12f1-like TNB" evidence="6">
    <location>
        <begin position="302"/>
        <end position="377"/>
    </location>
</feature>